<comment type="similarity">
    <text evidence="1">Belongs to the FAM221 family.</text>
</comment>
<evidence type="ECO:0000256" key="1">
    <source>
        <dbReference type="ARBA" id="ARBA00011026"/>
    </source>
</evidence>
<dbReference type="PANTHER" id="PTHR31214:SF2">
    <property type="entry name" value="PROTEIN FAM221A"/>
    <property type="match status" value="1"/>
</dbReference>
<proteinExistence type="inferred from homology"/>
<dbReference type="EMBL" id="JALJOS010000028">
    <property type="protein sequence ID" value="KAK9824763.1"/>
    <property type="molecule type" value="Genomic_DNA"/>
</dbReference>
<organism evidence="4 5">
    <name type="scientific">Apatococcus lobatus</name>
    <dbReference type="NCBI Taxonomy" id="904363"/>
    <lineage>
        <taxon>Eukaryota</taxon>
        <taxon>Viridiplantae</taxon>
        <taxon>Chlorophyta</taxon>
        <taxon>core chlorophytes</taxon>
        <taxon>Trebouxiophyceae</taxon>
        <taxon>Chlorellales</taxon>
        <taxon>Chlorellaceae</taxon>
        <taxon>Apatococcus</taxon>
    </lineage>
</organism>
<evidence type="ECO:0000313" key="4">
    <source>
        <dbReference type="EMBL" id="KAK9824763.1"/>
    </source>
</evidence>
<protein>
    <recommendedName>
        <fullName evidence="2">Protein FAM221A</fullName>
    </recommendedName>
</protein>
<sequence length="191" mass="20926">MQSHESPSNPALPSGSWPNREEPSSVSAPAGQIARLPANKAAKQTPAWICRSCSCECVPIRDESRCLCGHRLRQHSDCSRGFRCSESGCSCKRFFFIMAEGCSCNCFTSPFVCNCDHPWSEHHQVIREKKVLTLDEMVAKHAGCQPGDIAAAADLGPAPDVNRWDLIKRGQHAAIVPACHGQSSHTRIEEL</sequence>
<accession>A0AAW1QTD5</accession>
<evidence type="ECO:0000256" key="3">
    <source>
        <dbReference type="SAM" id="MobiDB-lite"/>
    </source>
</evidence>
<evidence type="ECO:0000313" key="5">
    <source>
        <dbReference type="Proteomes" id="UP001438707"/>
    </source>
</evidence>
<keyword evidence="5" id="KW-1185">Reference proteome</keyword>
<gene>
    <name evidence="4" type="ORF">WJX74_005857</name>
</gene>
<evidence type="ECO:0000256" key="2">
    <source>
        <dbReference type="ARBA" id="ARBA00039630"/>
    </source>
</evidence>
<reference evidence="4 5" key="1">
    <citation type="journal article" date="2024" name="Nat. Commun.">
        <title>Phylogenomics reveals the evolutionary origins of lichenization in chlorophyte algae.</title>
        <authorList>
            <person name="Puginier C."/>
            <person name="Libourel C."/>
            <person name="Otte J."/>
            <person name="Skaloud P."/>
            <person name="Haon M."/>
            <person name="Grisel S."/>
            <person name="Petersen M."/>
            <person name="Berrin J.G."/>
            <person name="Delaux P.M."/>
            <person name="Dal Grande F."/>
            <person name="Keller J."/>
        </authorList>
    </citation>
    <scope>NUCLEOTIDE SEQUENCE [LARGE SCALE GENOMIC DNA]</scope>
    <source>
        <strain evidence="4 5">SAG 2145</strain>
    </source>
</reference>
<feature type="compositionally biased region" description="Polar residues" evidence="3">
    <location>
        <begin position="1"/>
        <end position="11"/>
    </location>
</feature>
<dbReference type="AlphaFoldDB" id="A0AAW1QTD5"/>
<name>A0AAW1QTD5_9CHLO</name>
<dbReference type="PANTHER" id="PTHR31214">
    <property type="entry name" value="PROTEIN FAM221A-RELATED"/>
    <property type="match status" value="1"/>
</dbReference>
<dbReference type="InterPro" id="IPR026755">
    <property type="entry name" value="Fam221a/b"/>
</dbReference>
<comment type="caution">
    <text evidence="4">The sequence shown here is derived from an EMBL/GenBank/DDBJ whole genome shotgun (WGS) entry which is preliminary data.</text>
</comment>
<dbReference type="Proteomes" id="UP001438707">
    <property type="component" value="Unassembled WGS sequence"/>
</dbReference>
<feature type="region of interest" description="Disordered" evidence="3">
    <location>
        <begin position="1"/>
        <end position="30"/>
    </location>
</feature>